<sequence length="129" mass="14142">MYLFIGLDFGLKRSGTLLGSLHLVQRHPVAASLAFAQSCSSSFQDKLPPLSPDPSSPPKVTFATSSTPTHPPGRHVITPRILYSPDQPRPFIPSIMRISYRSNTALPQSRSRPPRGGTRPVFLSRHVIS</sequence>
<dbReference type="OrthoDB" id="10567504at2759"/>
<name>A0A2P5AAT4_PARAD</name>
<dbReference type="AlphaFoldDB" id="A0A2P5AAT4"/>
<feature type="compositionally biased region" description="Low complexity" evidence="1">
    <location>
        <begin position="107"/>
        <end position="120"/>
    </location>
</feature>
<organism evidence="2 3">
    <name type="scientific">Parasponia andersonii</name>
    <name type="common">Sponia andersonii</name>
    <dbReference type="NCBI Taxonomy" id="3476"/>
    <lineage>
        <taxon>Eukaryota</taxon>
        <taxon>Viridiplantae</taxon>
        <taxon>Streptophyta</taxon>
        <taxon>Embryophyta</taxon>
        <taxon>Tracheophyta</taxon>
        <taxon>Spermatophyta</taxon>
        <taxon>Magnoliopsida</taxon>
        <taxon>eudicotyledons</taxon>
        <taxon>Gunneridae</taxon>
        <taxon>Pentapetalae</taxon>
        <taxon>rosids</taxon>
        <taxon>fabids</taxon>
        <taxon>Rosales</taxon>
        <taxon>Cannabaceae</taxon>
        <taxon>Parasponia</taxon>
    </lineage>
</organism>
<evidence type="ECO:0000313" key="2">
    <source>
        <dbReference type="EMBL" id="PON33646.1"/>
    </source>
</evidence>
<protein>
    <submittedName>
        <fullName evidence="2">Uncharacterized protein</fullName>
    </submittedName>
</protein>
<feature type="region of interest" description="Disordered" evidence="1">
    <location>
        <begin position="42"/>
        <end position="88"/>
    </location>
</feature>
<evidence type="ECO:0000256" key="1">
    <source>
        <dbReference type="SAM" id="MobiDB-lite"/>
    </source>
</evidence>
<comment type="caution">
    <text evidence="2">The sequence shown here is derived from an EMBL/GenBank/DDBJ whole genome shotgun (WGS) entry which is preliminary data.</text>
</comment>
<reference evidence="3" key="1">
    <citation type="submission" date="2016-06" db="EMBL/GenBank/DDBJ databases">
        <title>Parallel loss of symbiosis genes in relatives of nitrogen-fixing non-legume Parasponia.</title>
        <authorList>
            <person name="Van Velzen R."/>
            <person name="Holmer R."/>
            <person name="Bu F."/>
            <person name="Rutten L."/>
            <person name="Van Zeijl A."/>
            <person name="Liu W."/>
            <person name="Santuari L."/>
            <person name="Cao Q."/>
            <person name="Sharma T."/>
            <person name="Shen D."/>
            <person name="Roswanjaya Y."/>
            <person name="Wardhani T."/>
            <person name="Kalhor M.S."/>
            <person name="Jansen J."/>
            <person name="Van den Hoogen J."/>
            <person name="Gungor B."/>
            <person name="Hartog M."/>
            <person name="Hontelez J."/>
            <person name="Verver J."/>
            <person name="Yang W.-C."/>
            <person name="Schijlen E."/>
            <person name="Repin R."/>
            <person name="Schilthuizen M."/>
            <person name="Schranz E."/>
            <person name="Heidstra R."/>
            <person name="Miyata K."/>
            <person name="Fedorova E."/>
            <person name="Kohlen W."/>
            <person name="Bisseling T."/>
            <person name="Smit S."/>
            <person name="Geurts R."/>
        </authorList>
    </citation>
    <scope>NUCLEOTIDE SEQUENCE [LARGE SCALE GENOMIC DNA]</scope>
    <source>
        <strain evidence="3">cv. WU1-14</strain>
    </source>
</reference>
<keyword evidence="3" id="KW-1185">Reference proteome</keyword>
<accession>A0A2P5AAT4</accession>
<proteinExistence type="predicted"/>
<feature type="region of interest" description="Disordered" evidence="1">
    <location>
        <begin position="103"/>
        <end position="129"/>
    </location>
</feature>
<evidence type="ECO:0000313" key="3">
    <source>
        <dbReference type="Proteomes" id="UP000237105"/>
    </source>
</evidence>
<dbReference type="Proteomes" id="UP000237105">
    <property type="component" value="Unassembled WGS sequence"/>
</dbReference>
<gene>
    <name evidence="2" type="ORF">PanWU01x14_350820</name>
</gene>
<dbReference type="EMBL" id="JXTB01000713">
    <property type="protein sequence ID" value="PON33646.1"/>
    <property type="molecule type" value="Genomic_DNA"/>
</dbReference>